<organism evidence="2 3">
    <name type="scientific">Cinchona calisaya</name>
    <dbReference type="NCBI Taxonomy" id="153742"/>
    <lineage>
        <taxon>Eukaryota</taxon>
        <taxon>Viridiplantae</taxon>
        <taxon>Streptophyta</taxon>
        <taxon>Embryophyta</taxon>
        <taxon>Tracheophyta</taxon>
        <taxon>Spermatophyta</taxon>
        <taxon>Magnoliopsida</taxon>
        <taxon>eudicotyledons</taxon>
        <taxon>Gunneridae</taxon>
        <taxon>Pentapetalae</taxon>
        <taxon>asterids</taxon>
        <taxon>lamiids</taxon>
        <taxon>Gentianales</taxon>
        <taxon>Rubiaceae</taxon>
        <taxon>Cinchonoideae</taxon>
        <taxon>Cinchoneae</taxon>
        <taxon>Cinchona</taxon>
    </lineage>
</organism>
<feature type="region of interest" description="Disordered" evidence="1">
    <location>
        <begin position="111"/>
        <end position="137"/>
    </location>
</feature>
<evidence type="ECO:0000313" key="2">
    <source>
        <dbReference type="EMBL" id="KAL3524724.1"/>
    </source>
</evidence>
<gene>
    <name evidence="2" type="ORF">ACH5RR_013096</name>
</gene>
<accession>A0ABD2ZZ56</accession>
<dbReference type="EMBL" id="JBJUIK010000006">
    <property type="protein sequence ID" value="KAL3524724.1"/>
    <property type="molecule type" value="Genomic_DNA"/>
</dbReference>
<dbReference type="AlphaFoldDB" id="A0ABD2ZZ56"/>
<protein>
    <recommendedName>
        <fullName evidence="4">BTB domain-containing protein</fullName>
    </recommendedName>
</protein>
<proteinExistence type="predicted"/>
<feature type="compositionally biased region" description="Polar residues" evidence="1">
    <location>
        <begin position="7"/>
        <end position="16"/>
    </location>
</feature>
<dbReference type="Proteomes" id="UP001630127">
    <property type="component" value="Unassembled WGS sequence"/>
</dbReference>
<sequence length="137" mass="15906">MKPIQMDYQQSSSSESDGIDGVHSQSTVVPANLIATTDGFEKKEHSWFATSQIPTDLSIQVEEITFYVHKKHMAHILLAQCSPFSSLIFKTFDKIKHSRYKDITFTRGRRKMAKEESDRRKNYFHGSQYMPRETARE</sequence>
<evidence type="ECO:0000313" key="3">
    <source>
        <dbReference type="Proteomes" id="UP001630127"/>
    </source>
</evidence>
<keyword evidence="3" id="KW-1185">Reference proteome</keyword>
<reference evidence="2 3" key="1">
    <citation type="submission" date="2024-11" db="EMBL/GenBank/DDBJ databases">
        <title>A near-complete genome assembly of Cinchona calisaya.</title>
        <authorList>
            <person name="Lian D.C."/>
            <person name="Zhao X.W."/>
            <person name="Wei L."/>
        </authorList>
    </citation>
    <scope>NUCLEOTIDE SEQUENCE [LARGE SCALE GENOMIC DNA]</scope>
    <source>
        <tissue evidence="2">Nenye</tissue>
    </source>
</reference>
<evidence type="ECO:0000256" key="1">
    <source>
        <dbReference type="SAM" id="MobiDB-lite"/>
    </source>
</evidence>
<feature type="region of interest" description="Disordered" evidence="1">
    <location>
        <begin position="1"/>
        <end position="22"/>
    </location>
</feature>
<comment type="caution">
    <text evidence="2">The sequence shown here is derived from an EMBL/GenBank/DDBJ whole genome shotgun (WGS) entry which is preliminary data.</text>
</comment>
<evidence type="ECO:0008006" key="4">
    <source>
        <dbReference type="Google" id="ProtNLM"/>
    </source>
</evidence>
<name>A0ABD2ZZ56_9GENT</name>